<dbReference type="PANTHER" id="PTHR22594">
    <property type="entry name" value="ASPARTYL/LYSYL-TRNA SYNTHETASE"/>
    <property type="match status" value="1"/>
</dbReference>
<dbReference type="Gene3D" id="3.30.930.10">
    <property type="entry name" value="Bira Bifunctional Protein, Domain 2"/>
    <property type="match status" value="1"/>
</dbReference>
<dbReference type="Pfam" id="PF02938">
    <property type="entry name" value="GAD"/>
    <property type="match status" value="1"/>
</dbReference>
<feature type="region of interest" description="Aspartate" evidence="7">
    <location>
        <begin position="201"/>
        <end position="204"/>
    </location>
</feature>
<evidence type="ECO:0000259" key="8">
    <source>
        <dbReference type="PROSITE" id="PS50862"/>
    </source>
</evidence>
<dbReference type="InterPro" id="IPR004365">
    <property type="entry name" value="NA-bd_OB_tRNA"/>
</dbReference>
<comment type="similarity">
    <text evidence="1 7">Belongs to the class-II aminoacyl-tRNA synthetase family. Type 1 subfamily.</text>
</comment>
<evidence type="ECO:0000256" key="7">
    <source>
        <dbReference type="HAMAP-Rule" id="MF_00044"/>
    </source>
</evidence>
<dbReference type="SUPFAM" id="SSF50249">
    <property type="entry name" value="Nucleic acid-binding proteins"/>
    <property type="match status" value="1"/>
</dbReference>
<dbReference type="InterPro" id="IPR029351">
    <property type="entry name" value="GAD_dom"/>
</dbReference>
<dbReference type="PRINTS" id="PR01042">
    <property type="entry name" value="TRNASYNTHASP"/>
</dbReference>
<dbReference type="InterPro" id="IPR047090">
    <property type="entry name" value="AspRS_core"/>
</dbReference>
<dbReference type="HAMAP" id="MF_00044">
    <property type="entry name" value="Asp_tRNA_synth_type1"/>
    <property type="match status" value="1"/>
</dbReference>
<protein>
    <recommendedName>
        <fullName evidence="7">Aspartate--tRNA ligase</fullName>
        <ecNumber evidence="7">6.1.1.12</ecNumber>
    </recommendedName>
    <alternativeName>
        <fullName evidence="7">Aspartyl-tRNA synthetase</fullName>
        <shortName evidence="7">AspRS</shortName>
    </alternativeName>
</protein>
<dbReference type="GO" id="GO:0003676">
    <property type="term" value="F:nucleic acid binding"/>
    <property type="evidence" value="ECO:0007669"/>
    <property type="project" value="InterPro"/>
</dbReference>
<evidence type="ECO:0000256" key="2">
    <source>
        <dbReference type="ARBA" id="ARBA00022598"/>
    </source>
</evidence>
<name>A0A2N6TN47_FUSNU</name>
<evidence type="ECO:0000256" key="4">
    <source>
        <dbReference type="ARBA" id="ARBA00022840"/>
    </source>
</evidence>
<dbReference type="InterPro" id="IPR002312">
    <property type="entry name" value="Asp/Asn-tRNA-synth_IIb"/>
</dbReference>
<dbReference type="Gene3D" id="2.40.50.140">
    <property type="entry name" value="Nucleic acid-binding proteins"/>
    <property type="match status" value="1"/>
</dbReference>
<feature type="domain" description="Aminoacyl-transfer RNA synthetases class-II family profile" evidence="8">
    <location>
        <begin position="144"/>
        <end position="558"/>
    </location>
</feature>
<organism evidence="9 10">
    <name type="scientific">Fusobacterium nucleatum</name>
    <dbReference type="NCBI Taxonomy" id="851"/>
    <lineage>
        <taxon>Bacteria</taxon>
        <taxon>Fusobacteriati</taxon>
        <taxon>Fusobacteriota</taxon>
        <taxon>Fusobacteriia</taxon>
        <taxon>Fusobacteriales</taxon>
        <taxon>Fusobacteriaceae</taxon>
        <taxon>Fusobacterium</taxon>
    </lineage>
</organism>
<dbReference type="InterPro" id="IPR006195">
    <property type="entry name" value="aa-tRNA-synth_II"/>
</dbReference>
<feature type="binding site" evidence="7">
    <location>
        <position position="223"/>
    </location>
    <ligand>
        <name>L-aspartate</name>
        <dbReference type="ChEBI" id="CHEBI:29991"/>
    </ligand>
</feature>
<dbReference type="Proteomes" id="UP000235733">
    <property type="component" value="Unassembled WGS sequence"/>
</dbReference>
<dbReference type="Gene3D" id="3.30.1360.30">
    <property type="entry name" value="GAD-like domain"/>
    <property type="match status" value="1"/>
</dbReference>
<sequence length="592" mass="67579">MVYRTHNLGELRLKNIGEVVTLSGWVDTKRNVSTSLTFIDLRDREGKTQIVFNNELLSEKVLEEVQKLKSESVIRVVGEVKERSNKNLNIPTGEIEVFAKEIEILNACDTLPFQISGVDDNLSENMRLTYRYLDIRRSKMLNNLKMRHRMIMSIRNYMDKAGFLDVDTPVLTKSTPEGARDFLVPSRTNPGTFYALPQSPQLFKQLLMIGGVEKYFQIAKCFRDEDLRADRQPEFTQLDIEMSFVEKEDVMNEIEGLAKYVFKNVTGEEANYTFQRMPYAEAMDRFGSDKPDLRFEVELKDLSDIVKNSSFNAFSSTVQNGGLVKAVVAPNANEKFSRKIISEYEEYVKTYFGAKGLAYIKLTADGITSPIAKFLSEDEMKAIIEKTQAKTGDVIFIVADKKKVVVSALGALRLKIGKDLDLINKDDFKFLWVVDFPMFDYDEEEQRYKAEHHPFTSIKAEDLDKFLAGQTEDIRTNTYDLVLNGSEIGGGSIRIFNPKIQSMVFDRLGLSQEEAKAKFGFFLDAFKYGAPPHGGLAFGIDRWLMVMLKEESIRDVIPFPKTNKGQCLMTEAPNTVDEKQLEELFIKSTYEK</sequence>
<feature type="binding site" evidence="7">
    <location>
        <position position="232"/>
    </location>
    <ligand>
        <name>ATP</name>
        <dbReference type="ChEBI" id="CHEBI:30616"/>
    </ligand>
</feature>
<dbReference type="NCBIfam" id="NF001750">
    <property type="entry name" value="PRK00476.1"/>
    <property type="match status" value="1"/>
</dbReference>
<dbReference type="GO" id="GO:0004815">
    <property type="term" value="F:aspartate-tRNA ligase activity"/>
    <property type="evidence" value="ECO:0007669"/>
    <property type="project" value="UniProtKB-UniRule"/>
</dbReference>
<evidence type="ECO:0000256" key="5">
    <source>
        <dbReference type="ARBA" id="ARBA00022917"/>
    </source>
</evidence>
<dbReference type="InterPro" id="IPR004524">
    <property type="entry name" value="Asp-tRNA-ligase_1"/>
</dbReference>
<feature type="binding site" evidence="7">
    <location>
        <begin position="539"/>
        <end position="542"/>
    </location>
    <ligand>
        <name>ATP</name>
        <dbReference type="ChEBI" id="CHEBI:30616"/>
    </ligand>
</feature>
<dbReference type="GO" id="GO:0005737">
    <property type="term" value="C:cytoplasm"/>
    <property type="evidence" value="ECO:0007669"/>
    <property type="project" value="UniProtKB-SubCell"/>
</dbReference>
<evidence type="ECO:0000256" key="3">
    <source>
        <dbReference type="ARBA" id="ARBA00022741"/>
    </source>
</evidence>
<comment type="catalytic activity">
    <reaction evidence="7">
        <text>tRNA(Asp) + L-aspartate + ATP = L-aspartyl-tRNA(Asp) + AMP + diphosphate</text>
        <dbReference type="Rhea" id="RHEA:19649"/>
        <dbReference type="Rhea" id="RHEA-COMP:9660"/>
        <dbReference type="Rhea" id="RHEA-COMP:9678"/>
        <dbReference type="ChEBI" id="CHEBI:29991"/>
        <dbReference type="ChEBI" id="CHEBI:30616"/>
        <dbReference type="ChEBI" id="CHEBI:33019"/>
        <dbReference type="ChEBI" id="CHEBI:78442"/>
        <dbReference type="ChEBI" id="CHEBI:78516"/>
        <dbReference type="ChEBI" id="CHEBI:456215"/>
        <dbReference type="EC" id="6.1.1.12"/>
    </reaction>
</comment>
<keyword evidence="4 7" id="KW-0067">ATP-binding</keyword>
<dbReference type="RefSeq" id="WP_008799821.1">
    <property type="nucleotide sequence ID" value="NZ_LR698955.1"/>
</dbReference>
<dbReference type="GO" id="GO:0006422">
    <property type="term" value="P:aspartyl-tRNA aminoacylation"/>
    <property type="evidence" value="ECO:0007669"/>
    <property type="project" value="UniProtKB-UniRule"/>
</dbReference>
<gene>
    <name evidence="7" type="primary">aspS</name>
    <name evidence="9" type="ORF">CJ209_00075</name>
</gene>
<dbReference type="Pfam" id="PF00152">
    <property type="entry name" value="tRNA-synt_2"/>
    <property type="match status" value="1"/>
</dbReference>
<comment type="caution">
    <text evidence="7">Lacks conserved residue(s) required for the propagation of feature annotation.</text>
</comment>
<comment type="caution">
    <text evidence="9">The sequence shown here is derived from an EMBL/GenBank/DDBJ whole genome shotgun (WGS) entry which is preliminary data.</text>
</comment>
<feature type="binding site" evidence="7">
    <location>
        <position position="452"/>
    </location>
    <ligand>
        <name>L-aspartate</name>
        <dbReference type="ChEBI" id="CHEBI:29991"/>
    </ligand>
</feature>
<dbReference type="Pfam" id="PF01336">
    <property type="entry name" value="tRNA_anti-codon"/>
    <property type="match status" value="1"/>
</dbReference>
<dbReference type="InterPro" id="IPR047089">
    <property type="entry name" value="Asp-tRNA-ligase_1_N"/>
</dbReference>
<evidence type="ECO:0000313" key="9">
    <source>
        <dbReference type="EMBL" id="PMC70763.1"/>
    </source>
</evidence>
<feature type="binding site" evidence="7">
    <location>
        <position position="494"/>
    </location>
    <ligand>
        <name>L-aspartate</name>
        <dbReference type="ChEBI" id="CHEBI:29991"/>
    </ligand>
</feature>
<dbReference type="InterPro" id="IPR045864">
    <property type="entry name" value="aa-tRNA-synth_II/BPL/LPL"/>
</dbReference>
<keyword evidence="3 7" id="KW-0547">Nucleotide-binding</keyword>
<dbReference type="InterPro" id="IPR012340">
    <property type="entry name" value="NA-bd_OB-fold"/>
</dbReference>
<dbReference type="InterPro" id="IPR004364">
    <property type="entry name" value="Aa-tRNA-synt_II"/>
</dbReference>
<feature type="binding site" evidence="7">
    <location>
        <position position="177"/>
    </location>
    <ligand>
        <name>L-aspartate</name>
        <dbReference type="ChEBI" id="CHEBI:29991"/>
    </ligand>
</feature>
<dbReference type="InterPro" id="IPR004115">
    <property type="entry name" value="GAD-like_sf"/>
</dbReference>
<comment type="subunit">
    <text evidence="7">Homodimer.</text>
</comment>
<reference evidence="9 10" key="1">
    <citation type="submission" date="2017-09" db="EMBL/GenBank/DDBJ databases">
        <title>Bacterial strain isolated from the female urinary microbiota.</title>
        <authorList>
            <person name="Thomas-White K."/>
            <person name="Kumar N."/>
            <person name="Forster S."/>
            <person name="Putonti C."/>
            <person name="Lawley T."/>
            <person name="Wolfe A.J."/>
        </authorList>
    </citation>
    <scope>NUCLEOTIDE SEQUENCE [LARGE SCALE GENOMIC DNA]</scope>
    <source>
        <strain evidence="9 10">UMB0249</strain>
    </source>
</reference>
<dbReference type="EMBL" id="PNHC01000001">
    <property type="protein sequence ID" value="PMC70763.1"/>
    <property type="molecule type" value="Genomic_DNA"/>
</dbReference>
<dbReference type="SUPFAM" id="SSF55261">
    <property type="entry name" value="GAD domain-like"/>
    <property type="match status" value="1"/>
</dbReference>
<dbReference type="SUPFAM" id="SSF55681">
    <property type="entry name" value="Class II aaRS and biotin synthetases"/>
    <property type="match status" value="1"/>
</dbReference>
<evidence type="ECO:0000256" key="1">
    <source>
        <dbReference type="ARBA" id="ARBA00006303"/>
    </source>
</evidence>
<keyword evidence="2 7" id="KW-0436">Ligase</keyword>
<keyword evidence="5 7" id="KW-0648">Protein biosynthesis</keyword>
<dbReference type="GO" id="GO:0005524">
    <property type="term" value="F:ATP binding"/>
    <property type="evidence" value="ECO:0007669"/>
    <property type="project" value="UniProtKB-UniRule"/>
</dbReference>
<dbReference type="PANTHER" id="PTHR22594:SF5">
    <property type="entry name" value="ASPARTATE--TRNA LIGASE, MITOCHONDRIAL"/>
    <property type="match status" value="1"/>
</dbReference>
<dbReference type="CDD" id="cd04317">
    <property type="entry name" value="EcAspRS_like_N"/>
    <property type="match status" value="1"/>
</dbReference>
<evidence type="ECO:0000256" key="6">
    <source>
        <dbReference type="ARBA" id="ARBA00023146"/>
    </source>
</evidence>
<dbReference type="NCBIfam" id="TIGR00459">
    <property type="entry name" value="aspS_bact"/>
    <property type="match status" value="1"/>
</dbReference>
<comment type="subcellular location">
    <subcellularLocation>
        <location evidence="7">Cytoplasm</location>
    </subcellularLocation>
</comment>
<proteinExistence type="inferred from homology"/>
<comment type="function">
    <text evidence="7">Catalyzes the attachment of L-aspartate to tRNA(Asp) in a two-step reaction: L-aspartate is first activated by ATP to form Asp-AMP and then transferred to the acceptor end of tRNA(Asp).</text>
</comment>
<dbReference type="PROSITE" id="PS50862">
    <property type="entry name" value="AA_TRNA_LIGASE_II"/>
    <property type="match status" value="1"/>
</dbReference>
<feature type="binding site" evidence="7">
    <location>
        <begin position="223"/>
        <end position="225"/>
    </location>
    <ligand>
        <name>ATP</name>
        <dbReference type="ChEBI" id="CHEBI:30616"/>
    </ligand>
</feature>
<keyword evidence="6 7" id="KW-0030">Aminoacyl-tRNA synthetase</keyword>
<accession>A0A2N6TN47</accession>
<dbReference type="EC" id="6.1.1.12" evidence="7"/>
<feature type="binding site" evidence="7">
    <location>
        <position position="487"/>
    </location>
    <ligand>
        <name>ATP</name>
        <dbReference type="ChEBI" id="CHEBI:30616"/>
    </ligand>
</feature>
<dbReference type="CDD" id="cd00777">
    <property type="entry name" value="AspRS_core"/>
    <property type="match status" value="1"/>
</dbReference>
<evidence type="ECO:0000313" key="10">
    <source>
        <dbReference type="Proteomes" id="UP000235733"/>
    </source>
</evidence>
<keyword evidence="7" id="KW-0963">Cytoplasm</keyword>
<dbReference type="AlphaFoldDB" id="A0A2N6TN47"/>